<evidence type="ECO:0000313" key="2">
    <source>
        <dbReference type="EMBL" id="VDL70327.1"/>
    </source>
</evidence>
<keyword evidence="3" id="KW-1185">Reference proteome</keyword>
<dbReference type="PROSITE" id="PS51257">
    <property type="entry name" value="PROKAR_LIPOPROTEIN"/>
    <property type="match status" value="1"/>
</dbReference>
<keyword evidence="1" id="KW-0732">Signal</keyword>
<dbReference type="AlphaFoldDB" id="A0A0N4XVC7"/>
<evidence type="ECO:0000313" key="3">
    <source>
        <dbReference type="Proteomes" id="UP000271162"/>
    </source>
</evidence>
<accession>A0A0N4XVC7</accession>
<proteinExistence type="predicted"/>
<reference evidence="4" key="1">
    <citation type="submission" date="2017-02" db="UniProtKB">
        <authorList>
            <consortium name="WormBaseParasite"/>
        </authorList>
    </citation>
    <scope>IDENTIFICATION</scope>
</reference>
<evidence type="ECO:0000256" key="1">
    <source>
        <dbReference type="SAM" id="SignalP"/>
    </source>
</evidence>
<dbReference type="EMBL" id="UYSL01019826">
    <property type="protein sequence ID" value="VDL70327.1"/>
    <property type="molecule type" value="Genomic_DNA"/>
</dbReference>
<dbReference type="WBParaSite" id="NBR_0000673701-mRNA-1">
    <property type="protein sequence ID" value="NBR_0000673701-mRNA-1"/>
    <property type="gene ID" value="NBR_0000673701"/>
</dbReference>
<protein>
    <submittedName>
        <fullName evidence="4">Secreted protein</fullName>
    </submittedName>
</protein>
<name>A0A0N4XVC7_NIPBR</name>
<feature type="chain" id="PRO_5043124915" evidence="1">
    <location>
        <begin position="20"/>
        <end position="108"/>
    </location>
</feature>
<feature type="signal peptide" evidence="1">
    <location>
        <begin position="1"/>
        <end position="19"/>
    </location>
</feature>
<gene>
    <name evidence="2" type="ORF">NBR_LOCUS6738</name>
</gene>
<reference evidence="2 3" key="2">
    <citation type="submission" date="2018-11" db="EMBL/GenBank/DDBJ databases">
        <authorList>
            <consortium name="Pathogen Informatics"/>
        </authorList>
    </citation>
    <scope>NUCLEOTIDE SEQUENCE [LARGE SCALE GENOMIC DNA]</scope>
</reference>
<organism evidence="4">
    <name type="scientific">Nippostrongylus brasiliensis</name>
    <name type="common">Rat hookworm</name>
    <dbReference type="NCBI Taxonomy" id="27835"/>
    <lineage>
        <taxon>Eukaryota</taxon>
        <taxon>Metazoa</taxon>
        <taxon>Ecdysozoa</taxon>
        <taxon>Nematoda</taxon>
        <taxon>Chromadorea</taxon>
        <taxon>Rhabditida</taxon>
        <taxon>Rhabditina</taxon>
        <taxon>Rhabditomorpha</taxon>
        <taxon>Strongyloidea</taxon>
        <taxon>Heligmosomidae</taxon>
        <taxon>Nippostrongylus</taxon>
    </lineage>
</organism>
<dbReference type="Proteomes" id="UP000271162">
    <property type="component" value="Unassembled WGS sequence"/>
</dbReference>
<sequence>MMSAKNFVPMAVFVACCYARSAVVCYKNAAKGAEVTDLEGLCEAGFTAPLCATNRPLDVNSSPSFADVMSSIKSITSEVLSIITPHIFQVLHIAYIGTQVGYLNDFQI</sequence>
<evidence type="ECO:0000313" key="4">
    <source>
        <dbReference type="WBParaSite" id="NBR_0000673701-mRNA-1"/>
    </source>
</evidence>